<proteinExistence type="predicted"/>
<feature type="region of interest" description="Disordered" evidence="1">
    <location>
        <begin position="1"/>
        <end position="56"/>
    </location>
</feature>
<dbReference type="AlphaFoldDB" id="A0A182N035"/>
<dbReference type="VEuPathDB" id="VectorBase:ADIR000990"/>
<feature type="compositionally biased region" description="Gly residues" evidence="1">
    <location>
        <begin position="38"/>
        <end position="55"/>
    </location>
</feature>
<accession>A0A182N035</accession>
<organism evidence="2 3">
    <name type="scientific">Anopheles dirus</name>
    <dbReference type="NCBI Taxonomy" id="7168"/>
    <lineage>
        <taxon>Eukaryota</taxon>
        <taxon>Metazoa</taxon>
        <taxon>Ecdysozoa</taxon>
        <taxon>Arthropoda</taxon>
        <taxon>Hexapoda</taxon>
        <taxon>Insecta</taxon>
        <taxon>Pterygota</taxon>
        <taxon>Neoptera</taxon>
        <taxon>Endopterygota</taxon>
        <taxon>Diptera</taxon>
        <taxon>Nematocera</taxon>
        <taxon>Culicoidea</taxon>
        <taxon>Culicidae</taxon>
        <taxon>Anophelinae</taxon>
        <taxon>Anopheles</taxon>
    </lineage>
</organism>
<reference evidence="3" key="1">
    <citation type="submission" date="2013-03" db="EMBL/GenBank/DDBJ databases">
        <title>The Genome Sequence of Anopheles dirus WRAIR2.</title>
        <authorList>
            <consortium name="The Broad Institute Genomics Platform"/>
            <person name="Neafsey D.E."/>
            <person name="Walton C."/>
            <person name="Walker B."/>
            <person name="Young S.K."/>
            <person name="Zeng Q."/>
            <person name="Gargeya S."/>
            <person name="Fitzgerald M."/>
            <person name="Haas B."/>
            <person name="Abouelleil A."/>
            <person name="Allen A.W."/>
            <person name="Alvarado L."/>
            <person name="Arachchi H.M."/>
            <person name="Berlin A.M."/>
            <person name="Chapman S.B."/>
            <person name="Gainer-Dewar J."/>
            <person name="Goldberg J."/>
            <person name="Griggs A."/>
            <person name="Gujja S."/>
            <person name="Hansen M."/>
            <person name="Howarth C."/>
            <person name="Imamovic A."/>
            <person name="Ireland A."/>
            <person name="Larimer J."/>
            <person name="McCowan C."/>
            <person name="Murphy C."/>
            <person name="Pearson M."/>
            <person name="Poon T.W."/>
            <person name="Priest M."/>
            <person name="Roberts A."/>
            <person name="Saif S."/>
            <person name="Shea T."/>
            <person name="Sisk P."/>
            <person name="Sykes S."/>
            <person name="Wortman J."/>
            <person name="Nusbaum C."/>
            <person name="Birren B."/>
        </authorList>
    </citation>
    <scope>NUCLEOTIDE SEQUENCE [LARGE SCALE GENOMIC DNA]</scope>
    <source>
        <strain evidence="3">WRAIR2</strain>
    </source>
</reference>
<keyword evidence="3" id="KW-1185">Reference proteome</keyword>
<dbReference type="Proteomes" id="UP000075884">
    <property type="component" value="Unassembled WGS sequence"/>
</dbReference>
<sequence length="79" mass="7452">MEDVPSAACCARRPSEGLGANEADGSRRAHTQAHSGSNSGGSGVGGGGGGGGGGRSRTVVVVVAAATLGATSGQQRRAC</sequence>
<dbReference type="EnsemblMetazoa" id="ADIR000990-RA">
    <property type="protein sequence ID" value="ADIR000990-PA"/>
    <property type="gene ID" value="ADIR000990"/>
</dbReference>
<protein>
    <submittedName>
        <fullName evidence="2">Uncharacterized protein</fullName>
    </submittedName>
</protein>
<name>A0A182N035_9DIPT</name>
<evidence type="ECO:0000313" key="3">
    <source>
        <dbReference type="Proteomes" id="UP000075884"/>
    </source>
</evidence>
<evidence type="ECO:0000313" key="2">
    <source>
        <dbReference type="EnsemblMetazoa" id="ADIR000990-PA"/>
    </source>
</evidence>
<reference evidence="2" key="2">
    <citation type="submission" date="2020-05" db="UniProtKB">
        <authorList>
            <consortium name="EnsemblMetazoa"/>
        </authorList>
    </citation>
    <scope>IDENTIFICATION</scope>
    <source>
        <strain evidence="2">WRAIR2</strain>
    </source>
</reference>
<evidence type="ECO:0000256" key="1">
    <source>
        <dbReference type="SAM" id="MobiDB-lite"/>
    </source>
</evidence>